<dbReference type="InterPro" id="IPR000719">
    <property type="entry name" value="Prot_kinase_dom"/>
</dbReference>
<keyword evidence="4" id="KW-1185">Reference proteome</keyword>
<name>A0ABQ9WTF1_9EUKA</name>
<dbReference type="Proteomes" id="UP001281761">
    <property type="component" value="Unassembled WGS sequence"/>
</dbReference>
<reference evidence="3 4" key="1">
    <citation type="journal article" date="2022" name="bioRxiv">
        <title>Genomics of Preaxostyla Flagellates Illuminates Evolutionary Transitions and the Path Towards Mitochondrial Loss.</title>
        <authorList>
            <person name="Novak L.V.F."/>
            <person name="Treitli S.C."/>
            <person name="Pyrih J."/>
            <person name="Halakuc P."/>
            <person name="Pipaliya S.V."/>
            <person name="Vacek V."/>
            <person name="Brzon O."/>
            <person name="Soukal P."/>
            <person name="Eme L."/>
            <person name="Dacks J.B."/>
            <person name="Karnkowska A."/>
            <person name="Elias M."/>
            <person name="Hampl V."/>
        </authorList>
    </citation>
    <scope>NUCLEOTIDE SEQUENCE [LARGE SCALE GENOMIC DNA]</scope>
    <source>
        <strain evidence="3">NAU3</strain>
        <tissue evidence="3">Gut</tissue>
    </source>
</reference>
<dbReference type="PROSITE" id="PS50011">
    <property type="entry name" value="PROTEIN_KINASE_DOM"/>
    <property type="match status" value="1"/>
</dbReference>
<organism evidence="3 4">
    <name type="scientific">Blattamonas nauphoetae</name>
    <dbReference type="NCBI Taxonomy" id="2049346"/>
    <lineage>
        <taxon>Eukaryota</taxon>
        <taxon>Metamonada</taxon>
        <taxon>Preaxostyla</taxon>
        <taxon>Oxymonadida</taxon>
        <taxon>Blattamonas</taxon>
    </lineage>
</organism>
<dbReference type="InterPro" id="IPR011009">
    <property type="entry name" value="Kinase-like_dom_sf"/>
</dbReference>
<evidence type="ECO:0000313" key="3">
    <source>
        <dbReference type="EMBL" id="KAK2942603.1"/>
    </source>
</evidence>
<comment type="caution">
    <text evidence="3">The sequence shown here is derived from an EMBL/GenBank/DDBJ whole genome shotgun (WGS) entry which is preliminary data.</text>
</comment>
<evidence type="ECO:0000259" key="2">
    <source>
        <dbReference type="PROSITE" id="PS50011"/>
    </source>
</evidence>
<dbReference type="InterPro" id="IPR001245">
    <property type="entry name" value="Ser-Thr/Tyr_kinase_cat_dom"/>
</dbReference>
<feature type="transmembrane region" description="Helical" evidence="1">
    <location>
        <begin position="1233"/>
        <end position="1256"/>
    </location>
</feature>
<evidence type="ECO:0000256" key="1">
    <source>
        <dbReference type="SAM" id="Phobius"/>
    </source>
</evidence>
<dbReference type="Gene3D" id="1.10.510.10">
    <property type="entry name" value="Transferase(Phosphotransferase) domain 1"/>
    <property type="match status" value="1"/>
</dbReference>
<dbReference type="EMBL" id="JARBJD010000396">
    <property type="protein sequence ID" value="KAK2942603.1"/>
    <property type="molecule type" value="Genomic_DNA"/>
</dbReference>
<dbReference type="Pfam" id="PF07714">
    <property type="entry name" value="PK_Tyr_Ser-Thr"/>
    <property type="match status" value="1"/>
</dbReference>
<feature type="domain" description="Protein kinase" evidence="2">
    <location>
        <begin position="1281"/>
        <end position="1597"/>
    </location>
</feature>
<proteinExistence type="predicted"/>
<evidence type="ECO:0000313" key="4">
    <source>
        <dbReference type="Proteomes" id="UP001281761"/>
    </source>
</evidence>
<protein>
    <recommendedName>
        <fullName evidence="2">Protein kinase domain-containing protein</fullName>
    </recommendedName>
</protein>
<keyword evidence="1" id="KW-0812">Transmembrane</keyword>
<keyword evidence="1" id="KW-1133">Transmembrane helix</keyword>
<dbReference type="SUPFAM" id="SSF56112">
    <property type="entry name" value="Protein kinase-like (PK-like)"/>
    <property type="match status" value="1"/>
</dbReference>
<accession>A0ABQ9WTF1</accession>
<gene>
    <name evidence="3" type="ORF">BLNAU_22478</name>
</gene>
<keyword evidence="1" id="KW-0472">Membrane</keyword>
<sequence length="1672" mass="181669">MESDKKVEFSVEGLMMTEGETYTLVVNETGTTTEKRIKVTFSSKTEGSGSATLYPLSGADLGYSTDYTLTGVTDSKSKSIHFVSGLSFKTKAEPSCLVTFTLEGYDVGVKRVGFSMTGRELSEGSKYSVGVSASGEEKHKVLMSLNGSSKRWEGSASLFPLSGAEMDFGKTYNVSSFLEVGNSSSLFFENQSVTIESEPARLVSTSLDKSGGPNSTTLKLTSRQLTLNAKYEIALSFSPTSSLPSNSDSTTTLNVTVTSETDNSFSLTLYPESTADLVYGQTYVVTSMKTGSTAPILIEESSCSFVTPPEPARLASIGVGEMISNEDESTITLSFYSFSLQPSTSYTFEFASSASTDQPSHTKTLVLTTKADGSFSPRVMTLFPRATTEAEQNAQFEFDRTYSLTSFENSSSDILIDTPISLAIPSEPTRLTSLWIGRYSESDKKVEFSVEGLMMTEGETYTLIVNETGTNTEKRIKATFSSKTEGSGSATLFPLSGANLDYNTDYTLTGVTDSQTKEILFISGLSFQTKPEPERLLSISPDTLVADSKTSSVSLSFTSSALLGKTEYTLALKSLPTSDETPHFKTLKVTTDEHGNIADMLAVLYPLEDEEQKKWQLEFDTTYMLSSLTRQSTPIFFESSSTTFHTTRESPRIEKMISAILSKDRSEVEMIFSGRALVGSLGPLVLSDDSTTWESSSDLLCSSSTQCSAAFKTVLGQSQDHLEFGGVYEVLSSDISKYVVNSGVSARVPFAPQFSSTSFKFWNSLNTSCVVVFGGSDLVEGTSYSVGLANSLSFVITVVNSSAAVSSPLAIGWEDSLQFSTPYQIVSITPLDEEDGDLVFKGLSFETEAKPSQISLSIDSCGSESKICGTANDPCCSIEIGWWIVRGIGFSSSTFSIVHNSTLKERIRIPSNHDIVLRAGPSSKPELLVSPSTPSSGVLSVEDERQEMIEVSKSRVWMNQVDVVLTDSCSVVFIRIVDGRLTLESCSITGDSSSSPEITNSGDFECSWSLGAFLLVNTTTSVTSSTFSGLSLGAINIEGGNLTIETSVFHDNSPNHSSFPSARRNIHCSDEGQVTIGSLHGGDGTVDHPSAWISAIDCEVGGADAKQASPHFIPTLSSKSTSSFNKKNKTFTLEMTGTTLIPCGLFLEVFEVTKEKTEGNTEEAKLDLDTTTSFTETSISITLSQSSLSSLDPSLEWRGRLIFGENERSTESFVVQASSVERLSQSVKDNMKWWLPVAIVLGISFILLIVIVLLCCQRKKNGKKDSLASQKELDCVDEMKIEMKEEFGCGIDVHVMGNESTYTGLKAVDEKSETARCDTSHESATNIFGVEMIAAIRFNEQNEKVEEVLGNKMDTLFNRLHNPLHKPLRNRRRVSWEIGRGLMKIASKDKNAMILGFLSPHLIMFDKNDGILFQQNAPSHGPLEPSSVVPPTASIDAPVLPQLLSDGMEKEKGEHVLMNEMDKELLSFDASLQSQTNNAEQSFVVSEETQPNSRLSSFGGIRWMAPELVNRDGTMRTEGVDLTKAAVFSLGLVLFSIETGQVPFGEIDALSAHRQLSSGLLPLMELVSSEEMAEMITECVSPVAKNRPSLSEFESFLAQQASKNPTPFHYSPSSFDHPSKEWCVLHNVSPGIFNSQVNPLLSFHSNNTLSFFLILIRPSIIGTNGVLSNVCR</sequence>